<feature type="domain" description="EF-hand" evidence="4">
    <location>
        <begin position="14"/>
        <end position="49"/>
    </location>
</feature>
<organism evidence="5 6">
    <name type="scientific">Monoraphidium neglectum</name>
    <dbReference type="NCBI Taxonomy" id="145388"/>
    <lineage>
        <taxon>Eukaryota</taxon>
        <taxon>Viridiplantae</taxon>
        <taxon>Chlorophyta</taxon>
        <taxon>core chlorophytes</taxon>
        <taxon>Chlorophyceae</taxon>
        <taxon>CS clade</taxon>
        <taxon>Sphaeropleales</taxon>
        <taxon>Selenastraceae</taxon>
        <taxon>Monoraphidium</taxon>
    </lineage>
</organism>
<dbReference type="AlphaFoldDB" id="A0A0D2MT04"/>
<keyword evidence="2" id="KW-0106">Calcium</keyword>
<dbReference type="GeneID" id="25737265"/>
<dbReference type="FunFam" id="1.10.238.10:FF:000178">
    <property type="entry name" value="Calmodulin-2 A"/>
    <property type="match status" value="1"/>
</dbReference>
<dbReference type="InterPro" id="IPR050145">
    <property type="entry name" value="Centrin_CML-like"/>
</dbReference>
<evidence type="ECO:0000313" key="6">
    <source>
        <dbReference type="Proteomes" id="UP000054498"/>
    </source>
</evidence>
<evidence type="ECO:0000256" key="2">
    <source>
        <dbReference type="ARBA" id="ARBA00022837"/>
    </source>
</evidence>
<keyword evidence="1" id="KW-0677">Repeat</keyword>
<proteinExistence type="predicted"/>
<name>A0A0D2MT04_9CHLO</name>
<dbReference type="InterPro" id="IPR011992">
    <property type="entry name" value="EF-hand-dom_pair"/>
</dbReference>
<evidence type="ECO:0000256" key="1">
    <source>
        <dbReference type="ARBA" id="ARBA00022737"/>
    </source>
</evidence>
<dbReference type="Proteomes" id="UP000054498">
    <property type="component" value="Unassembled WGS sequence"/>
</dbReference>
<sequence length="201" mass="21999">MASAAARERYARKNEAEDLRRAFAFLDRKGDGRIDPEELNAVFAALGHRPKRGEVDDLLWEVDEDCDGAVNWAEFQRLYRRCREDSAGTEPRGLFNVVEFVMHDREGAGSISLEEAMQITYLRHGRAQLDAKLEEVFSTSDLNSGKTLGLTEFMSCLHTNQVRSLLSRVTAKTYRPLGAAGAAATGSMSGGGGGQQAAARG</sequence>
<gene>
    <name evidence="5" type="ORF">MNEG_4387</name>
</gene>
<dbReference type="GO" id="GO:0043226">
    <property type="term" value="C:organelle"/>
    <property type="evidence" value="ECO:0007669"/>
    <property type="project" value="UniProtKB-ARBA"/>
</dbReference>
<dbReference type="SMART" id="SM00054">
    <property type="entry name" value="EFh"/>
    <property type="match status" value="3"/>
</dbReference>
<dbReference type="KEGG" id="mng:MNEG_4387"/>
<reference evidence="5 6" key="1">
    <citation type="journal article" date="2013" name="BMC Genomics">
        <title>Reconstruction of the lipid metabolism for the microalga Monoraphidium neglectum from its genome sequence reveals characteristics suitable for biofuel production.</title>
        <authorList>
            <person name="Bogen C."/>
            <person name="Al-Dilaimi A."/>
            <person name="Albersmeier A."/>
            <person name="Wichmann J."/>
            <person name="Grundmann M."/>
            <person name="Rupp O."/>
            <person name="Lauersen K.J."/>
            <person name="Blifernez-Klassen O."/>
            <person name="Kalinowski J."/>
            <person name="Goesmann A."/>
            <person name="Mussgnug J.H."/>
            <person name="Kruse O."/>
        </authorList>
    </citation>
    <scope>NUCLEOTIDE SEQUENCE [LARGE SCALE GENOMIC DNA]</scope>
    <source>
        <strain evidence="5 6">SAG 48.87</strain>
    </source>
</reference>
<feature type="region of interest" description="Disordered" evidence="3">
    <location>
        <begin position="181"/>
        <end position="201"/>
    </location>
</feature>
<dbReference type="InterPro" id="IPR002048">
    <property type="entry name" value="EF_hand_dom"/>
</dbReference>
<dbReference type="SUPFAM" id="SSF47473">
    <property type="entry name" value="EF-hand"/>
    <property type="match status" value="1"/>
</dbReference>
<dbReference type="GO" id="GO:0005509">
    <property type="term" value="F:calcium ion binding"/>
    <property type="evidence" value="ECO:0007669"/>
    <property type="project" value="InterPro"/>
</dbReference>
<accession>A0A0D2MT04</accession>
<dbReference type="PANTHER" id="PTHR23050">
    <property type="entry name" value="CALCIUM BINDING PROTEIN"/>
    <property type="match status" value="1"/>
</dbReference>
<dbReference type="EMBL" id="KK100825">
    <property type="protein sequence ID" value="KIZ03572.1"/>
    <property type="molecule type" value="Genomic_DNA"/>
</dbReference>
<dbReference type="CDD" id="cd00051">
    <property type="entry name" value="EFh"/>
    <property type="match status" value="1"/>
</dbReference>
<dbReference type="STRING" id="145388.A0A0D2MT04"/>
<dbReference type="InterPro" id="IPR018247">
    <property type="entry name" value="EF_Hand_1_Ca_BS"/>
</dbReference>
<keyword evidence="6" id="KW-1185">Reference proteome</keyword>
<dbReference type="PROSITE" id="PS50222">
    <property type="entry name" value="EF_HAND_2"/>
    <property type="match status" value="1"/>
</dbReference>
<dbReference type="Pfam" id="PF13499">
    <property type="entry name" value="EF-hand_7"/>
    <property type="match status" value="1"/>
</dbReference>
<evidence type="ECO:0000313" key="5">
    <source>
        <dbReference type="EMBL" id="KIZ03572.1"/>
    </source>
</evidence>
<dbReference type="RefSeq" id="XP_013902591.1">
    <property type="nucleotide sequence ID" value="XM_014047137.1"/>
</dbReference>
<dbReference type="OrthoDB" id="26525at2759"/>
<dbReference type="PROSITE" id="PS00018">
    <property type="entry name" value="EF_HAND_1"/>
    <property type="match status" value="2"/>
</dbReference>
<evidence type="ECO:0000256" key="3">
    <source>
        <dbReference type="SAM" id="MobiDB-lite"/>
    </source>
</evidence>
<evidence type="ECO:0000259" key="4">
    <source>
        <dbReference type="PROSITE" id="PS50222"/>
    </source>
</evidence>
<dbReference type="Gene3D" id="1.10.238.10">
    <property type="entry name" value="EF-hand"/>
    <property type="match status" value="1"/>
</dbReference>
<protein>
    <recommendedName>
        <fullName evidence="4">EF-hand domain-containing protein</fullName>
    </recommendedName>
</protein>